<feature type="compositionally biased region" description="Pro residues" evidence="5">
    <location>
        <begin position="1"/>
        <end position="13"/>
    </location>
</feature>
<feature type="compositionally biased region" description="Low complexity" evidence="5">
    <location>
        <begin position="33"/>
        <end position="43"/>
    </location>
</feature>
<keyword evidence="8" id="KW-1185">Reference proteome</keyword>
<gene>
    <name evidence="7" type="ORF">ACFQVD_41770</name>
</gene>
<sequence length="320" mass="33504">MPPTGPYHAPAPHPGTRAFRDGDGPPPASRPYQASTPQPYQATPTPPSSPSPWYPADTASGSRPFDSIGPYRLDQKIGEGGQGAVYLAYGPGGQSVAVKVLHSRIIGGVAERESFIREAAMAQRVRPFATARVIDVGVVGDVAYIISEYVPGPSLERLVREEGPRDGDSLTRLAIGTAAALAGIHAAGIVHRDFKPANVLLGPDGPRVIDFGIARALDQVTMTSGVLKGTMAYMSPEQISGERVGPASDVFSWAATMLFGATGRHAFDAGSTPLVYRKIVTHHPDLSVLPAALQAPLAACLAKDPGGRPTAAEVMMRVTS</sequence>
<evidence type="ECO:0000256" key="5">
    <source>
        <dbReference type="SAM" id="MobiDB-lite"/>
    </source>
</evidence>
<dbReference type="InterPro" id="IPR008271">
    <property type="entry name" value="Ser/Thr_kinase_AS"/>
</dbReference>
<keyword evidence="4" id="KW-0067">ATP-binding</keyword>
<dbReference type="Gene3D" id="1.10.510.10">
    <property type="entry name" value="Transferase(Phosphotransferase) domain 1"/>
    <property type="match status" value="1"/>
</dbReference>
<dbReference type="InterPro" id="IPR000719">
    <property type="entry name" value="Prot_kinase_dom"/>
</dbReference>
<dbReference type="PROSITE" id="PS50011">
    <property type="entry name" value="PROTEIN_KINASE_DOM"/>
    <property type="match status" value="1"/>
</dbReference>
<dbReference type="Gene3D" id="3.30.200.20">
    <property type="entry name" value="Phosphorylase Kinase, domain 1"/>
    <property type="match status" value="1"/>
</dbReference>
<name>A0ABW2TDB2_9ACTN</name>
<dbReference type="Proteomes" id="UP001596514">
    <property type="component" value="Unassembled WGS sequence"/>
</dbReference>
<organism evidence="7 8">
    <name type="scientific">Streptosporangium amethystogenes subsp. fukuiense</name>
    <dbReference type="NCBI Taxonomy" id="698418"/>
    <lineage>
        <taxon>Bacteria</taxon>
        <taxon>Bacillati</taxon>
        <taxon>Actinomycetota</taxon>
        <taxon>Actinomycetes</taxon>
        <taxon>Streptosporangiales</taxon>
        <taxon>Streptosporangiaceae</taxon>
        <taxon>Streptosporangium</taxon>
    </lineage>
</organism>
<dbReference type="PROSITE" id="PS00108">
    <property type="entry name" value="PROTEIN_KINASE_ST"/>
    <property type="match status" value="1"/>
</dbReference>
<comment type="caution">
    <text evidence="7">The sequence shown here is derived from an EMBL/GenBank/DDBJ whole genome shotgun (WGS) entry which is preliminary data.</text>
</comment>
<keyword evidence="3 7" id="KW-0418">Kinase</keyword>
<evidence type="ECO:0000256" key="4">
    <source>
        <dbReference type="ARBA" id="ARBA00022840"/>
    </source>
</evidence>
<keyword evidence="2" id="KW-0547">Nucleotide-binding</keyword>
<evidence type="ECO:0000256" key="1">
    <source>
        <dbReference type="ARBA" id="ARBA00022679"/>
    </source>
</evidence>
<protein>
    <submittedName>
        <fullName evidence="7">Serine/threonine-protein kinase</fullName>
        <ecNumber evidence="7">2.7.11.1</ecNumber>
    </submittedName>
</protein>
<feature type="compositionally biased region" description="Pro residues" evidence="5">
    <location>
        <begin position="44"/>
        <end position="53"/>
    </location>
</feature>
<evidence type="ECO:0000256" key="3">
    <source>
        <dbReference type="ARBA" id="ARBA00022777"/>
    </source>
</evidence>
<dbReference type="InterPro" id="IPR011009">
    <property type="entry name" value="Kinase-like_dom_sf"/>
</dbReference>
<proteinExistence type="predicted"/>
<evidence type="ECO:0000313" key="7">
    <source>
        <dbReference type="EMBL" id="MFC7606645.1"/>
    </source>
</evidence>
<accession>A0ABW2TDB2</accession>
<dbReference type="PANTHER" id="PTHR43289">
    <property type="entry name" value="MITOGEN-ACTIVATED PROTEIN KINASE KINASE KINASE 20-RELATED"/>
    <property type="match status" value="1"/>
</dbReference>
<dbReference type="GO" id="GO:0004674">
    <property type="term" value="F:protein serine/threonine kinase activity"/>
    <property type="evidence" value="ECO:0007669"/>
    <property type="project" value="UniProtKB-EC"/>
</dbReference>
<dbReference type="CDD" id="cd14014">
    <property type="entry name" value="STKc_PknB_like"/>
    <property type="match status" value="1"/>
</dbReference>
<dbReference type="EC" id="2.7.11.1" evidence="7"/>
<keyword evidence="1 7" id="KW-0808">Transferase</keyword>
<dbReference type="EMBL" id="JBHTEE010000001">
    <property type="protein sequence ID" value="MFC7606645.1"/>
    <property type="molecule type" value="Genomic_DNA"/>
</dbReference>
<feature type="domain" description="Protein kinase" evidence="6">
    <location>
        <begin position="71"/>
        <end position="320"/>
    </location>
</feature>
<feature type="region of interest" description="Disordered" evidence="5">
    <location>
        <begin position="1"/>
        <end position="74"/>
    </location>
</feature>
<dbReference type="Pfam" id="PF00069">
    <property type="entry name" value="Pkinase"/>
    <property type="match status" value="1"/>
</dbReference>
<evidence type="ECO:0000259" key="6">
    <source>
        <dbReference type="PROSITE" id="PS50011"/>
    </source>
</evidence>
<dbReference type="SUPFAM" id="SSF56112">
    <property type="entry name" value="Protein kinase-like (PK-like)"/>
    <property type="match status" value="1"/>
</dbReference>
<reference evidence="8" key="1">
    <citation type="journal article" date="2019" name="Int. J. Syst. Evol. Microbiol.">
        <title>The Global Catalogue of Microorganisms (GCM) 10K type strain sequencing project: providing services to taxonomists for standard genome sequencing and annotation.</title>
        <authorList>
            <consortium name="The Broad Institute Genomics Platform"/>
            <consortium name="The Broad Institute Genome Sequencing Center for Infectious Disease"/>
            <person name="Wu L."/>
            <person name="Ma J."/>
        </authorList>
    </citation>
    <scope>NUCLEOTIDE SEQUENCE [LARGE SCALE GENOMIC DNA]</scope>
    <source>
        <strain evidence="8">JCM 10083</strain>
    </source>
</reference>
<dbReference type="RefSeq" id="WP_350957927.1">
    <property type="nucleotide sequence ID" value="NZ_JBHSIJ010000002.1"/>
</dbReference>
<evidence type="ECO:0000256" key="2">
    <source>
        <dbReference type="ARBA" id="ARBA00022741"/>
    </source>
</evidence>
<dbReference type="PANTHER" id="PTHR43289:SF34">
    <property type="entry name" value="SERINE_THREONINE-PROTEIN KINASE YBDM-RELATED"/>
    <property type="match status" value="1"/>
</dbReference>
<evidence type="ECO:0000313" key="8">
    <source>
        <dbReference type="Proteomes" id="UP001596514"/>
    </source>
</evidence>